<evidence type="ECO:0000313" key="3">
    <source>
        <dbReference type="Proteomes" id="UP000030588"/>
    </source>
</evidence>
<keyword evidence="4" id="KW-1185">Reference proteome</keyword>
<dbReference type="Proteomes" id="UP000476934">
    <property type="component" value="Unassembled WGS sequence"/>
</dbReference>
<dbReference type="STRING" id="363870.NG54_07805"/>
<reference evidence="2 4" key="3">
    <citation type="submission" date="2020-03" db="EMBL/GenBank/DDBJ databases">
        <title>Bacillus aquiflavi sp. nov., isolated from yellow water of strong flavor Chinese baijiu in Yibin region of China.</title>
        <authorList>
            <person name="Xie J."/>
        </authorList>
    </citation>
    <scope>NUCLEOTIDE SEQUENCE [LARGE SCALE GENOMIC DNA]</scope>
    <source>
        <strain evidence="2 4">Gsoil 114</strain>
    </source>
</reference>
<reference evidence="2" key="2">
    <citation type="submission" date="2020-02" db="EMBL/GenBank/DDBJ databases">
        <authorList>
            <person name="Feng H."/>
        </authorList>
    </citation>
    <scope>NUCLEOTIDE SEQUENCE [LARGE SCALE GENOMIC DNA]</scope>
    <source>
        <strain evidence="2">Gsoil 114</strain>
    </source>
</reference>
<evidence type="ECO:0000313" key="1">
    <source>
        <dbReference type="EMBL" id="KHD85666.1"/>
    </source>
</evidence>
<protein>
    <submittedName>
        <fullName evidence="1">Uncharacterized protein</fullName>
    </submittedName>
</protein>
<organism evidence="1 3">
    <name type="scientific">Heyndrickxia ginsengihumi</name>
    <dbReference type="NCBI Taxonomy" id="363870"/>
    <lineage>
        <taxon>Bacteria</taxon>
        <taxon>Bacillati</taxon>
        <taxon>Bacillota</taxon>
        <taxon>Bacilli</taxon>
        <taxon>Bacillales</taxon>
        <taxon>Bacillaceae</taxon>
        <taxon>Heyndrickxia</taxon>
    </lineage>
</organism>
<evidence type="ECO:0000313" key="2">
    <source>
        <dbReference type="EMBL" id="NEY20525.1"/>
    </source>
</evidence>
<sequence length="93" mass="11141">MIMIDQFLKTDFKRVINEYHCSIQLCKSITEFIRENNFEKSIQFTEDLLKSLKVLQEFKQKKSKCNIELTKIAHNLVQKNVKAETIKYQKREA</sequence>
<dbReference type="RefSeq" id="WP_035354153.1">
    <property type="nucleotide sequence ID" value="NZ_JAAIWK010000017.1"/>
</dbReference>
<proteinExistence type="predicted"/>
<name>A0A0A6VDL6_9BACI</name>
<evidence type="ECO:0000313" key="4">
    <source>
        <dbReference type="Proteomes" id="UP000476934"/>
    </source>
</evidence>
<comment type="caution">
    <text evidence="1">The sequence shown here is derived from an EMBL/GenBank/DDBJ whole genome shotgun (WGS) entry which is preliminary data.</text>
</comment>
<gene>
    <name evidence="2" type="ORF">G4D61_11215</name>
    <name evidence="1" type="ORF">NG54_07805</name>
</gene>
<reference evidence="1 3" key="1">
    <citation type="submission" date="2014-10" db="EMBL/GenBank/DDBJ databases">
        <title>Draft genome of phytase producing Bacillus ginsengihumi strain M2.11.</title>
        <authorList>
            <person name="Toymentseva A."/>
            <person name="Boulygina E.A."/>
            <person name="Kazakov S.V."/>
            <person name="Kayumov I."/>
            <person name="Suleimanova A.D."/>
            <person name="Mardanova A.M."/>
            <person name="Maria S.N."/>
            <person name="Sergey M.Y."/>
            <person name="Sharipova M.R."/>
        </authorList>
    </citation>
    <scope>NUCLEOTIDE SEQUENCE [LARGE SCALE GENOMIC DNA]</scope>
    <source>
        <strain evidence="1 3">M2.11</strain>
    </source>
</reference>
<dbReference type="EMBL" id="JRUN01000018">
    <property type="protein sequence ID" value="KHD85666.1"/>
    <property type="molecule type" value="Genomic_DNA"/>
</dbReference>
<accession>A0A0A6VDL6</accession>
<dbReference type="EMBL" id="JAAIWK010000017">
    <property type="protein sequence ID" value="NEY20525.1"/>
    <property type="molecule type" value="Genomic_DNA"/>
</dbReference>
<dbReference type="Proteomes" id="UP000030588">
    <property type="component" value="Unassembled WGS sequence"/>
</dbReference>
<dbReference type="AlphaFoldDB" id="A0A0A6VDL6"/>